<proteinExistence type="predicted"/>
<feature type="domain" description="DDE Tnp4" evidence="4">
    <location>
        <begin position="151"/>
        <end position="240"/>
    </location>
</feature>
<comment type="caution">
    <text evidence="5">The sequence shown here is derived from an EMBL/GenBank/DDBJ whole genome shotgun (WGS) entry which is preliminary data.</text>
</comment>
<evidence type="ECO:0000256" key="3">
    <source>
        <dbReference type="SAM" id="Coils"/>
    </source>
</evidence>
<evidence type="ECO:0000256" key="1">
    <source>
        <dbReference type="ARBA" id="ARBA00001968"/>
    </source>
</evidence>
<gene>
    <name evidence="5" type="ORF">DYB31_012832</name>
</gene>
<dbReference type="GO" id="GO:0046872">
    <property type="term" value="F:metal ion binding"/>
    <property type="evidence" value="ECO:0007669"/>
    <property type="project" value="UniProtKB-KW"/>
</dbReference>
<dbReference type="VEuPathDB" id="FungiDB:H257_00249"/>
<accession>A0A397EE98</accession>
<evidence type="ECO:0000256" key="2">
    <source>
        <dbReference type="ARBA" id="ARBA00022723"/>
    </source>
</evidence>
<dbReference type="EMBL" id="QUTE01024433">
    <property type="protein sequence ID" value="RHY78648.1"/>
    <property type="molecule type" value="Genomic_DNA"/>
</dbReference>
<dbReference type="Pfam" id="PF13359">
    <property type="entry name" value="DDE_Tnp_4"/>
    <property type="match status" value="1"/>
</dbReference>
<feature type="coiled-coil region" evidence="3">
    <location>
        <begin position="260"/>
        <end position="287"/>
    </location>
</feature>
<evidence type="ECO:0000313" key="6">
    <source>
        <dbReference type="Proteomes" id="UP000266196"/>
    </source>
</evidence>
<reference evidence="5 6" key="1">
    <citation type="submission" date="2018-08" db="EMBL/GenBank/DDBJ databases">
        <title>Aphanomyces genome sequencing and annotation.</title>
        <authorList>
            <person name="Minardi D."/>
            <person name="Oidtmann B."/>
            <person name="Van Der Giezen M."/>
            <person name="Studholme D.J."/>
        </authorList>
    </citation>
    <scope>NUCLEOTIDE SEQUENCE [LARGE SCALE GENOMIC DNA]</scope>
    <source>
        <strain evidence="5 6">197901</strain>
    </source>
</reference>
<evidence type="ECO:0000259" key="4">
    <source>
        <dbReference type="Pfam" id="PF13359"/>
    </source>
</evidence>
<dbReference type="Proteomes" id="UP000266196">
    <property type="component" value="Unassembled WGS sequence"/>
</dbReference>
<name>A0A397EE98_APHAT</name>
<sequence>MPINANAILKRLQDQTICDRSYLEASFTTHGEAARAANESDEAAAHPIMDKFITDIGSEGIRKLTNFTVTEFETLWSFVDTAMQSALMEVRGRRSPTSPKDAIFIALTVLKHFSSWEKHAADYGFKAPTFEKLIMRVLSSLVPDLGEQAALHRGSWACLVDMGYIGISHSLRGIHPKRRPAHGSLDASELERNANVSSDWVIVENFFGRVCSVWRVSCATYTWSERNYSAIQRVTFALTNFHLSLLSLRHDDEDFYGRVLARYQRMANEKKRKRQETQRRYRLNRQEHAAMDAVRVMRL</sequence>
<keyword evidence="2" id="KW-0479">Metal-binding</keyword>
<comment type="cofactor">
    <cofactor evidence="1">
        <name>a divalent metal cation</name>
        <dbReference type="ChEBI" id="CHEBI:60240"/>
    </cofactor>
</comment>
<protein>
    <recommendedName>
        <fullName evidence="4">DDE Tnp4 domain-containing protein</fullName>
    </recommendedName>
</protein>
<organism evidence="5 6">
    <name type="scientific">Aphanomyces astaci</name>
    <name type="common">Crayfish plague agent</name>
    <dbReference type="NCBI Taxonomy" id="112090"/>
    <lineage>
        <taxon>Eukaryota</taxon>
        <taxon>Sar</taxon>
        <taxon>Stramenopiles</taxon>
        <taxon>Oomycota</taxon>
        <taxon>Saprolegniomycetes</taxon>
        <taxon>Saprolegniales</taxon>
        <taxon>Verrucalvaceae</taxon>
        <taxon>Aphanomyces</taxon>
    </lineage>
</organism>
<keyword evidence="3" id="KW-0175">Coiled coil</keyword>
<evidence type="ECO:0000313" key="5">
    <source>
        <dbReference type="EMBL" id="RHY78648.1"/>
    </source>
</evidence>
<dbReference type="AlphaFoldDB" id="A0A397EE98"/>
<dbReference type="InterPro" id="IPR027806">
    <property type="entry name" value="HARBI1_dom"/>
</dbReference>